<dbReference type="EMBL" id="KN846954">
    <property type="protein sequence ID" value="KIV77331.1"/>
    <property type="molecule type" value="Genomic_DNA"/>
</dbReference>
<dbReference type="HOGENOM" id="CLU_1786858_0_0_1"/>
<evidence type="ECO:0000256" key="2">
    <source>
        <dbReference type="SAM" id="Phobius"/>
    </source>
</evidence>
<evidence type="ECO:0000313" key="4">
    <source>
        <dbReference type="Proteomes" id="UP000053599"/>
    </source>
</evidence>
<dbReference type="Proteomes" id="UP000053599">
    <property type="component" value="Unassembled WGS sequence"/>
</dbReference>
<protein>
    <submittedName>
        <fullName evidence="3">Uncharacterized protein</fullName>
    </submittedName>
</protein>
<evidence type="ECO:0000313" key="3">
    <source>
        <dbReference type="EMBL" id="KIV77331.1"/>
    </source>
</evidence>
<gene>
    <name evidence="3" type="ORF">PV11_09135</name>
</gene>
<accession>A0A0D1WQG3</accession>
<feature type="transmembrane region" description="Helical" evidence="2">
    <location>
        <begin position="71"/>
        <end position="91"/>
    </location>
</feature>
<name>A0A0D1WQG3_9EURO</name>
<evidence type="ECO:0000256" key="1">
    <source>
        <dbReference type="SAM" id="MobiDB-lite"/>
    </source>
</evidence>
<keyword evidence="2" id="KW-0812">Transmembrane</keyword>
<reference evidence="3 4" key="1">
    <citation type="submission" date="2015-01" db="EMBL/GenBank/DDBJ databases">
        <title>The Genome Sequence of Exophiala sideris CBS121828.</title>
        <authorList>
            <consortium name="The Broad Institute Genomics Platform"/>
            <person name="Cuomo C."/>
            <person name="de Hoog S."/>
            <person name="Gorbushina A."/>
            <person name="Stielow B."/>
            <person name="Teixiera M."/>
            <person name="Abouelleil A."/>
            <person name="Chapman S.B."/>
            <person name="Priest M."/>
            <person name="Young S.K."/>
            <person name="Wortman J."/>
            <person name="Nusbaum C."/>
            <person name="Birren B."/>
        </authorList>
    </citation>
    <scope>NUCLEOTIDE SEQUENCE [LARGE SCALE GENOMIC DNA]</scope>
    <source>
        <strain evidence="3 4">CBS 121828</strain>
    </source>
</reference>
<keyword evidence="2" id="KW-0472">Membrane</keyword>
<organism evidence="3 4">
    <name type="scientific">Exophiala sideris</name>
    <dbReference type="NCBI Taxonomy" id="1016849"/>
    <lineage>
        <taxon>Eukaryota</taxon>
        <taxon>Fungi</taxon>
        <taxon>Dikarya</taxon>
        <taxon>Ascomycota</taxon>
        <taxon>Pezizomycotina</taxon>
        <taxon>Eurotiomycetes</taxon>
        <taxon>Chaetothyriomycetidae</taxon>
        <taxon>Chaetothyriales</taxon>
        <taxon>Herpotrichiellaceae</taxon>
        <taxon>Exophiala</taxon>
    </lineage>
</organism>
<proteinExistence type="predicted"/>
<feature type="compositionally biased region" description="Basic and acidic residues" evidence="1">
    <location>
        <begin position="40"/>
        <end position="53"/>
    </location>
</feature>
<dbReference type="AlphaFoldDB" id="A0A0D1WQG3"/>
<dbReference type="OrthoDB" id="434771at2759"/>
<sequence>MEGSTQSLDLSRPTDLSLDPEGPLTPPVRPIPAYRRDRRRLPDIEMQAQHDPRLLTSESNVGSTPAPRRDWPLPVCRIVLVALLVVTLWILSPETTDKKTLVALTVLFLCYVGIFAVIARPNPTSFSQNVLAYGPSSLYQNMFPR</sequence>
<keyword evidence="2" id="KW-1133">Transmembrane helix</keyword>
<feature type="region of interest" description="Disordered" evidence="1">
    <location>
        <begin position="1"/>
        <end position="67"/>
    </location>
</feature>
<feature type="transmembrane region" description="Helical" evidence="2">
    <location>
        <begin position="100"/>
        <end position="119"/>
    </location>
</feature>